<protein>
    <submittedName>
        <fullName evidence="4">LLM class flavin-dependent oxidoreductase</fullName>
    </submittedName>
</protein>
<accession>A0A5D0NP06</accession>
<dbReference type="PANTHER" id="PTHR43244:SF1">
    <property type="entry name" value="5,10-METHYLENETETRAHYDROMETHANOPTERIN REDUCTASE"/>
    <property type="match status" value="1"/>
</dbReference>
<reference evidence="4 5" key="1">
    <citation type="submission" date="2019-08" db="EMBL/GenBank/DDBJ databases">
        <title>Actinomadura sp. nov. CYP1-5 isolated from mountain soil.</title>
        <authorList>
            <person name="Songsumanus A."/>
            <person name="Kuncharoen N."/>
            <person name="Kudo T."/>
            <person name="Yuki M."/>
            <person name="Igarashi Y."/>
            <person name="Tanasupawat S."/>
        </authorList>
    </citation>
    <scope>NUCLEOTIDE SEQUENCE [LARGE SCALE GENOMIC DNA]</scope>
    <source>
        <strain evidence="4 5">JCM 14158</strain>
    </source>
</reference>
<dbReference type="InterPro" id="IPR011251">
    <property type="entry name" value="Luciferase-like_dom"/>
</dbReference>
<feature type="region of interest" description="Disordered" evidence="2">
    <location>
        <begin position="1"/>
        <end position="38"/>
    </location>
</feature>
<dbReference type="PANTHER" id="PTHR43244">
    <property type="match status" value="1"/>
</dbReference>
<evidence type="ECO:0000259" key="3">
    <source>
        <dbReference type="Pfam" id="PF00296"/>
    </source>
</evidence>
<dbReference type="InterPro" id="IPR050564">
    <property type="entry name" value="F420-G6PD/mer"/>
</dbReference>
<organism evidence="4 5">
    <name type="scientific">Actinomadura chibensis</name>
    <dbReference type="NCBI Taxonomy" id="392828"/>
    <lineage>
        <taxon>Bacteria</taxon>
        <taxon>Bacillati</taxon>
        <taxon>Actinomycetota</taxon>
        <taxon>Actinomycetes</taxon>
        <taxon>Streptosporangiales</taxon>
        <taxon>Thermomonosporaceae</taxon>
        <taxon>Actinomadura</taxon>
    </lineage>
</organism>
<dbReference type="EMBL" id="VSFG01000002">
    <property type="protein sequence ID" value="TYB46300.1"/>
    <property type="molecule type" value="Genomic_DNA"/>
</dbReference>
<evidence type="ECO:0000313" key="5">
    <source>
        <dbReference type="Proteomes" id="UP000323380"/>
    </source>
</evidence>
<evidence type="ECO:0000256" key="1">
    <source>
        <dbReference type="ARBA" id="ARBA00023002"/>
    </source>
</evidence>
<dbReference type="STRING" id="1220554.GCA_001552135_03339"/>
<proteinExistence type="predicted"/>
<dbReference type="Pfam" id="PF00296">
    <property type="entry name" value="Bac_luciferase"/>
    <property type="match status" value="1"/>
</dbReference>
<evidence type="ECO:0000313" key="4">
    <source>
        <dbReference type="EMBL" id="TYB46300.1"/>
    </source>
</evidence>
<sequence>MWGVVPPQEKSPDGGRALGRPAVRGTTAQPRPLSSPVHRSALVHRSATWRHAVEIGISHLPVSPSRALRLAQIAESTGIARFGVADSSHLFGAMYPTVQLILSRTSRITVGPFVTNPVTRHPSVHAADVAALAALYSPERIAVAMGTGDSAVHSVGLRPAKAGEAARALETIRAVAPAGVTLELAASGPKAASAASAEGVDGLVLGGGLSVPWTRRLIAAAGPRPLTARVFLIGHLVEREDEVARARAAVRASVLAVARHAIGVDMAGRDVPSRLRPGLEQAFARYDFAAHAKADGANERLLADHPEEEAYLFERFAAVGTPGAVAERLREFQRESGIDGAVLSTTVPDPDAHVALTGERLTTALRP</sequence>
<evidence type="ECO:0000256" key="2">
    <source>
        <dbReference type="SAM" id="MobiDB-lite"/>
    </source>
</evidence>
<name>A0A5D0NP06_9ACTN</name>
<dbReference type="AlphaFoldDB" id="A0A5D0NP06"/>
<dbReference type="Proteomes" id="UP000323380">
    <property type="component" value="Unassembled WGS sequence"/>
</dbReference>
<gene>
    <name evidence="4" type="ORF">FXF69_13590</name>
</gene>
<comment type="caution">
    <text evidence="4">The sequence shown here is derived from an EMBL/GenBank/DDBJ whole genome shotgun (WGS) entry which is preliminary data.</text>
</comment>
<dbReference type="InterPro" id="IPR036661">
    <property type="entry name" value="Luciferase-like_sf"/>
</dbReference>
<dbReference type="SUPFAM" id="SSF51679">
    <property type="entry name" value="Bacterial luciferase-like"/>
    <property type="match status" value="1"/>
</dbReference>
<dbReference type="GO" id="GO:0016705">
    <property type="term" value="F:oxidoreductase activity, acting on paired donors, with incorporation or reduction of molecular oxygen"/>
    <property type="evidence" value="ECO:0007669"/>
    <property type="project" value="InterPro"/>
</dbReference>
<keyword evidence="1" id="KW-0560">Oxidoreductase</keyword>
<keyword evidence="5" id="KW-1185">Reference proteome</keyword>
<feature type="domain" description="Luciferase-like" evidence="3">
    <location>
        <begin position="59"/>
        <end position="338"/>
    </location>
</feature>
<dbReference type="Gene3D" id="3.20.20.30">
    <property type="entry name" value="Luciferase-like domain"/>
    <property type="match status" value="1"/>
</dbReference>